<gene>
    <name evidence="2" type="ORF">E2C01_011207</name>
</gene>
<keyword evidence="3" id="KW-1185">Reference proteome</keyword>
<protein>
    <submittedName>
        <fullName evidence="2">Uncharacterized protein</fullName>
    </submittedName>
</protein>
<reference evidence="2 3" key="1">
    <citation type="submission" date="2019-05" db="EMBL/GenBank/DDBJ databases">
        <title>Another draft genome of Portunus trituberculatus and its Hox gene families provides insights of decapod evolution.</title>
        <authorList>
            <person name="Jeong J.-H."/>
            <person name="Song I."/>
            <person name="Kim S."/>
            <person name="Choi T."/>
            <person name="Kim D."/>
            <person name="Ryu S."/>
            <person name="Kim W."/>
        </authorList>
    </citation>
    <scope>NUCLEOTIDE SEQUENCE [LARGE SCALE GENOMIC DNA]</scope>
    <source>
        <tissue evidence="2">Muscle</tissue>
    </source>
</reference>
<sequence length="79" mass="8571">MPQDKHAPGETDNTDKWRNPVTSSLCSSLGAGLESHWLTFPFEGVSGLTGLPLGAVTPRPHGDAYTPNLPWPQARIPRH</sequence>
<feature type="compositionally biased region" description="Basic and acidic residues" evidence="1">
    <location>
        <begin position="1"/>
        <end position="18"/>
    </location>
</feature>
<feature type="region of interest" description="Disordered" evidence="1">
    <location>
        <begin position="57"/>
        <end position="79"/>
    </location>
</feature>
<evidence type="ECO:0000256" key="1">
    <source>
        <dbReference type="SAM" id="MobiDB-lite"/>
    </source>
</evidence>
<organism evidence="2 3">
    <name type="scientific">Portunus trituberculatus</name>
    <name type="common">Swimming crab</name>
    <name type="synonym">Neptunus trituberculatus</name>
    <dbReference type="NCBI Taxonomy" id="210409"/>
    <lineage>
        <taxon>Eukaryota</taxon>
        <taxon>Metazoa</taxon>
        <taxon>Ecdysozoa</taxon>
        <taxon>Arthropoda</taxon>
        <taxon>Crustacea</taxon>
        <taxon>Multicrustacea</taxon>
        <taxon>Malacostraca</taxon>
        <taxon>Eumalacostraca</taxon>
        <taxon>Eucarida</taxon>
        <taxon>Decapoda</taxon>
        <taxon>Pleocyemata</taxon>
        <taxon>Brachyura</taxon>
        <taxon>Eubrachyura</taxon>
        <taxon>Portunoidea</taxon>
        <taxon>Portunidae</taxon>
        <taxon>Portuninae</taxon>
        <taxon>Portunus</taxon>
    </lineage>
</organism>
<evidence type="ECO:0000313" key="2">
    <source>
        <dbReference type="EMBL" id="MPC18328.1"/>
    </source>
</evidence>
<dbReference type="AlphaFoldDB" id="A0A5B7DAG0"/>
<dbReference type="EMBL" id="VSRR010000670">
    <property type="protein sequence ID" value="MPC18328.1"/>
    <property type="molecule type" value="Genomic_DNA"/>
</dbReference>
<evidence type="ECO:0000313" key="3">
    <source>
        <dbReference type="Proteomes" id="UP000324222"/>
    </source>
</evidence>
<comment type="caution">
    <text evidence="2">The sequence shown here is derived from an EMBL/GenBank/DDBJ whole genome shotgun (WGS) entry which is preliminary data.</text>
</comment>
<accession>A0A5B7DAG0</accession>
<proteinExistence type="predicted"/>
<dbReference type="Proteomes" id="UP000324222">
    <property type="component" value="Unassembled WGS sequence"/>
</dbReference>
<feature type="region of interest" description="Disordered" evidence="1">
    <location>
        <begin position="1"/>
        <end position="21"/>
    </location>
</feature>
<name>A0A5B7DAG0_PORTR</name>